<keyword evidence="2" id="KW-1185">Reference proteome</keyword>
<dbReference type="AlphaFoldDB" id="A0A1Q9F1B8"/>
<dbReference type="Proteomes" id="UP000186817">
    <property type="component" value="Unassembled WGS sequence"/>
</dbReference>
<proteinExistence type="predicted"/>
<dbReference type="EMBL" id="LSRX01000029">
    <property type="protein sequence ID" value="OLQ13382.1"/>
    <property type="molecule type" value="Genomic_DNA"/>
</dbReference>
<reference evidence="1 2" key="1">
    <citation type="submission" date="2016-02" db="EMBL/GenBank/DDBJ databases">
        <title>Genome analysis of coral dinoflagellate symbionts highlights evolutionary adaptations to a symbiotic lifestyle.</title>
        <authorList>
            <person name="Aranda M."/>
            <person name="Li Y."/>
            <person name="Liew Y.J."/>
            <person name="Baumgarten S."/>
            <person name="Simakov O."/>
            <person name="Wilson M."/>
            <person name="Piel J."/>
            <person name="Ashoor H."/>
            <person name="Bougouffa S."/>
            <person name="Bajic V.B."/>
            <person name="Ryu T."/>
            <person name="Ravasi T."/>
            <person name="Bayer T."/>
            <person name="Micklem G."/>
            <person name="Kim H."/>
            <person name="Bhak J."/>
            <person name="Lajeunesse T.C."/>
            <person name="Voolstra C.R."/>
        </authorList>
    </citation>
    <scope>NUCLEOTIDE SEQUENCE [LARGE SCALE GENOMIC DNA]</scope>
    <source>
        <strain evidence="1 2">CCMP2467</strain>
    </source>
</reference>
<organism evidence="1 2">
    <name type="scientific">Symbiodinium microadriaticum</name>
    <name type="common">Dinoflagellate</name>
    <name type="synonym">Zooxanthella microadriatica</name>
    <dbReference type="NCBI Taxonomy" id="2951"/>
    <lineage>
        <taxon>Eukaryota</taxon>
        <taxon>Sar</taxon>
        <taxon>Alveolata</taxon>
        <taxon>Dinophyceae</taxon>
        <taxon>Suessiales</taxon>
        <taxon>Symbiodiniaceae</taxon>
        <taxon>Symbiodinium</taxon>
    </lineage>
</organism>
<evidence type="ECO:0000313" key="2">
    <source>
        <dbReference type="Proteomes" id="UP000186817"/>
    </source>
</evidence>
<protein>
    <submittedName>
        <fullName evidence="1">Uncharacterized protein</fullName>
    </submittedName>
</protein>
<accession>A0A1Q9F1B8</accession>
<gene>
    <name evidence="1" type="ORF">AK812_SmicGene2610</name>
</gene>
<sequence>MDARDGPGLTDFETRHDKRKAYPWWMGSSPEICHIPNDGRDGLVCGGLSVFPHRERGAITPNNHKFYVYPRPI</sequence>
<evidence type="ECO:0000313" key="1">
    <source>
        <dbReference type="EMBL" id="OLQ13382.1"/>
    </source>
</evidence>
<comment type="caution">
    <text evidence="1">The sequence shown here is derived from an EMBL/GenBank/DDBJ whole genome shotgun (WGS) entry which is preliminary data.</text>
</comment>
<name>A0A1Q9F1B8_SYMMI</name>